<proteinExistence type="inferred from homology"/>
<dbReference type="NCBIfam" id="TIGR00059">
    <property type="entry name" value="L17"/>
    <property type="match status" value="1"/>
</dbReference>
<evidence type="ECO:0000256" key="6">
    <source>
        <dbReference type="RuleBase" id="RU000661"/>
    </source>
</evidence>
<evidence type="ECO:0000256" key="2">
    <source>
        <dbReference type="ARBA" id="ARBA00022980"/>
    </source>
</evidence>
<dbReference type="PANTHER" id="PTHR14413:SF16">
    <property type="entry name" value="LARGE RIBOSOMAL SUBUNIT PROTEIN BL17M"/>
    <property type="match status" value="1"/>
</dbReference>
<organism evidence="7 8">
    <name type="scientific">Candidatus Doudnabacteria bacterium RIFCSPHIGHO2_12_FULL_48_16</name>
    <dbReference type="NCBI Taxonomy" id="1817838"/>
    <lineage>
        <taxon>Bacteria</taxon>
        <taxon>Candidatus Doudnaibacteriota</taxon>
    </lineage>
</organism>
<dbReference type="EMBL" id="MFEY01000008">
    <property type="protein sequence ID" value="OGE89785.1"/>
    <property type="molecule type" value="Genomic_DNA"/>
</dbReference>
<keyword evidence="3 5" id="KW-0687">Ribonucleoprotein</keyword>
<name>A0A1F5PIN5_9BACT</name>
<evidence type="ECO:0000256" key="1">
    <source>
        <dbReference type="ARBA" id="ARBA00008777"/>
    </source>
</evidence>
<reference evidence="7 8" key="1">
    <citation type="journal article" date="2016" name="Nat. Commun.">
        <title>Thousands of microbial genomes shed light on interconnected biogeochemical processes in an aquifer system.</title>
        <authorList>
            <person name="Anantharaman K."/>
            <person name="Brown C.T."/>
            <person name="Hug L.A."/>
            <person name="Sharon I."/>
            <person name="Castelle C.J."/>
            <person name="Probst A.J."/>
            <person name="Thomas B.C."/>
            <person name="Singh A."/>
            <person name="Wilkins M.J."/>
            <person name="Karaoz U."/>
            <person name="Brodie E.L."/>
            <person name="Williams K.H."/>
            <person name="Hubbard S.S."/>
            <person name="Banfield J.F."/>
        </authorList>
    </citation>
    <scope>NUCLEOTIDE SEQUENCE [LARGE SCALE GENOMIC DNA]</scope>
</reference>
<evidence type="ECO:0000256" key="3">
    <source>
        <dbReference type="ARBA" id="ARBA00023274"/>
    </source>
</evidence>
<sequence length="124" mass="13701">MRHLKKKKIGKGRDHARKLVRSLAASAIVYEKIQTTEARAKITRSVVERLITKAKSAIGGSAFGGKDSLHLKRQIFAALPANAARKTIEVLGPRFKDRKGGYTRIVRLGKAKDGMPKVQLELLD</sequence>
<gene>
    <name evidence="7" type="ORF">A3E29_00140</name>
</gene>
<evidence type="ECO:0000313" key="8">
    <source>
        <dbReference type="Proteomes" id="UP000177682"/>
    </source>
</evidence>
<dbReference type="SUPFAM" id="SSF64263">
    <property type="entry name" value="Prokaryotic ribosomal protein L17"/>
    <property type="match status" value="1"/>
</dbReference>
<dbReference type="AlphaFoldDB" id="A0A1F5PIN5"/>
<comment type="similarity">
    <text evidence="1 5">Belongs to the bacterial ribosomal protein bL17 family.</text>
</comment>
<comment type="caution">
    <text evidence="7">The sequence shown here is derived from an EMBL/GenBank/DDBJ whole genome shotgun (WGS) entry which is preliminary data.</text>
</comment>
<dbReference type="InterPro" id="IPR036373">
    <property type="entry name" value="Ribosomal_bL17_sf"/>
</dbReference>
<dbReference type="GO" id="GO:0006412">
    <property type="term" value="P:translation"/>
    <property type="evidence" value="ECO:0007669"/>
    <property type="project" value="InterPro"/>
</dbReference>
<dbReference type="Gene3D" id="3.90.1030.10">
    <property type="entry name" value="Ribosomal protein L17"/>
    <property type="match status" value="1"/>
</dbReference>
<evidence type="ECO:0000256" key="5">
    <source>
        <dbReference type="RuleBase" id="RU000660"/>
    </source>
</evidence>
<protein>
    <recommendedName>
        <fullName evidence="4 6">50S ribosomal protein L17</fullName>
    </recommendedName>
</protein>
<keyword evidence="2 5" id="KW-0689">Ribosomal protein</keyword>
<dbReference type="InterPro" id="IPR000456">
    <property type="entry name" value="Ribosomal_bL17"/>
</dbReference>
<dbReference type="GO" id="GO:0003735">
    <property type="term" value="F:structural constituent of ribosome"/>
    <property type="evidence" value="ECO:0007669"/>
    <property type="project" value="InterPro"/>
</dbReference>
<dbReference type="InterPro" id="IPR047859">
    <property type="entry name" value="Ribosomal_bL17_CS"/>
</dbReference>
<dbReference type="PANTHER" id="PTHR14413">
    <property type="entry name" value="RIBOSOMAL PROTEIN L17"/>
    <property type="match status" value="1"/>
</dbReference>
<dbReference type="Pfam" id="PF01196">
    <property type="entry name" value="Ribosomal_L17"/>
    <property type="match status" value="1"/>
</dbReference>
<accession>A0A1F5PIN5</accession>
<dbReference type="GO" id="GO:0022625">
    <property type="term" value="C:cytosolic large ribosomal subunit"/>
    <property type="evidence" value="ECO:0007669"/>
    <property type="project" value="TreeGrafter"/>
</dbReference>
<dbReference type="Proteomes" id="UP000177682">
    <property type="component" value="Unassembled WGS sequence"/>
</dbReference>
<dbReference type="PROSITE" id="PS01167">
    <property type="entry name" value="RIBOSOMAL_L17"/>
    <property type="match status" value="1"/>
</dbReference>
<evidence type="ECO:0000256" key="4">
    <source>
        <dbReference type="ARBA" id="ARBA00035494"/>
    </source>
</evidence>
<evidence type="ECO:0000313" key="7">
    <source>
        <dbReference type="EMBL" id="OGE89785.1"/>
    </source>
</evidence>